<keyword evidence="2" id="KW-1185">Reference proteome</keyword>
<proteinExistence type="predicted"/>
<comment type="caution">
    <text evidence="1">The sequence shown here is derived from an EMBL/GenBank/DDBJ whole genome shotgun (WGS) entry which is preliminary data.</text>
</comment>
<gene>
    <name evidence="1" type="ORF">DES52_110148</name>
</gene>
<dbReference type="Proteomes" id="UP000248326">
    <property type="component" value="Unassembled WGS sequence"/>
</dbReference>
<accession>A0A318SAA7</accession>
<protein>
    <submittedName>
        <fullName evidence="1">Uncharacterized protein</fullName>
    </submittedName>
</protein>
<name>A0A318SAA7_9DEIO</name>
<organism evidence="1 2">
    <name type="scientific">Deinococcus yavapaiensis KR-236</name>
    <dbReference type="NCBI Taxonomy" id="694435"/>
    <lineage>
        <taxon>Bacteria</taxon>
        <taxon>Thermotogati</taxon>
        <taxon>Deinococcota</taxon>
        <taxon>Deinococci</taxon>
        <taxon>Deinococcales</taxon>
        <taxon>Deinococcaceae</taxon>
        <taxon>Deinococcus</taxon>
    </lineage>
</organism>
<dbReference type="AlphaFoldDB" id="A0A318SAA7"/>
<dbReference type="EMBL" id="QJSX01000010">
    <property type="protein sequence ID" value="PYE53164.1"/>
    <property type="molecule type" value="Genomic_DNA"/>
</dbReference>
<evidence type="ECO:0000313" key="2">
    <source>
        <dbReference type="Proteomes" id="UP000248326"/>
    </source>
</evidence>
<reference evidence="1 2" key="1">
    <citation type="submission" date="2018-06" db="EMBL/GenBank/DDBJ databases">
        <title>Genomic Encyclopedia of Type Strains, Phase IV (KMG-IV): sequencing the most valuable type-strain genomes for metagenomic binning, comparative biology and taxonomic classification.</title>
        <authorList>
            <person name="Goeker M."/>
        </authorList>
    </citation>
    <scope>NUCLEOTIDE SEQUENCE [LARGE SCALE GENOMIC DNA]</scope>
    <source>
        <strain evidence="1 2">DSM 18048</strain>
    </source>
</reference>
<evidence type="ECO:0000313" key="1">
    <source>
        <dbReference type="EMBL" id="PYE53164.1"/>
    </source>
</evidence>
<sequence>MIPENDGEHSGRWYVLRVWFERDGDRLVWRASVRENALRTSFSSPKALLAYLSRSVDIAEEPS</sequence>